<feature type="active site" description="Glycyl thioester intermediate" evidence="3">
    <location>
        <position position="58"/>
    </location>
</feature>
<name>A0A1Y2D2N8_9FUNG</name>
<keyword evidence="1" id="KW-0808">Transferase</keyword>
<organism evidence="5 6">
    <name type="scientific">Rhizoclosmatium globosum</name>
    <dbReference type="NCBI Taxonomy" id="329046"/>
    <lineage>
        <taxon>Eukaryota</taxon>
        <taxon>Fungi</taxon>
        <taxon>Fungi incertae sedis</taxon>
        <taxon>Chytridiomycota</taxon>
        <taxon>Chytridiomycota incertae sedis</taxon>
        <taxon>Chytridiomycetes</taxon>
        <taxon>Chytridiales</taxon>
        <taxon>Chytriomycetaceae</taxon>
        <taxon>Rhizoclosmatium</taxon>
    </lineage>
</organism>
<feature type="domain" description="HECT" evidence="4">
    <location>
        <begin position="1"/>
        <end position="91"/>
    </location>
</feature>
<dbReference type="STRING" id="329046.A0A1Y2D2N8"/>
<accession>A0A1Y2D2N8</accession>
<dbReference type="GO" id="GO:0043161">
    <property type="term" value="P:proteasome-mediated ubiquitin-dependent protein catabolic process"/>
    <property type="evidence" value="ECO:0007669"/>
    <property type="project" value="TreeGrafter"/>
</dbReference>
<dbReference type="InterPro" id="IPR000569">
    <property type="entry name" value="HECT_dom"/>
</dbReference>
<gene>
    <name evidence="5" type="ORF">BCR33DRAFT_710961</name>
</gene>
<dbReference type="InterPro" id="IPR045322">
    <property type="entry name" value="HECTD1/TRIP12-like"/>
</dbReference>
<dbReference type="GO" id="GO:0016607">
    <property type="term" value="C:nuclear speck"/>
    <property type="evidence" value="ECO:0007669"/>
    <property type="project" value="TreeGrafter"/>
</dbReference>
<evidence type="ECO:0000313" key="6">
    <source>
        <dbReference type="Proteomes" id="UP000193642"/>
    </source>
</evidence>
<keyword evidence="2 3" id="KW-0833">Ubl conjugation pathway</keyword>
<reference evidence="5 6" key="1">
    <citation type="submission" date="2016-07" db="EMBL/GenBank/DDBJ databases">
        <title>Pervasive Adenine N6-methylation of Active Genes in Fungi.</title>
        <authorList>
            <consortium name="DOE Joint Genome Institute"/>
            <person name="Mondo S.J."/>
            <person name="Dannebaum R.O."/>
            <person name="Kuo R.C."/>
            <person name="Labutti K."/>
            <person name="Haridas S."/>
            <person name="Kuo A."/>
            <person name="Salamov A."/>
            <person name="Ahrendt S.R."/>
            <person name="Lipzen A."/>
            <person name="Sullivan W."/>
            <person name="Andreopoulos W.B."/>
            <person name="Clum A."/>
            <person name="Lindquist E."/>
            <person name="Daum C."/>
            <person name="Ramamoorthy G.K."/>
            <person name="Gryganskyi A."/>
            <person name="Culley D."/>
            <person name="Magnuson J.K."/>
            <person name="James T.Y."/>
            <person name="O'Malley M.A."/>
            <person name="Stajich J.E."/>
            <person name="Spatafora J.W."/>
            <person name="Visel A."/>
            <person name="Grigoriev I.V."/>
        </authorList>
    </citation>
    <scope>NUCLEOTIDE SEQUENCE [LARGE SCALE GENOMIC DNA]</scope>
    <source>
        <strain evidence="5 6">JEL800</strain>
    </source>
</reference>
<evidence type="ECO:0000259" key="4">
    <source>
        <dbReference type="PROSITE" id="PS50237"/>
    </source>
</evidence>
<dbReference type="InterPro" id="IPR035983">
    <property type="entry name" value="Hect_E3_ubiquitin_ligase"/>
</dbReference>
<dbReference type="SUPFAM" id="SSF56204">
    <property type="entry name" value="Hect, E3 ligase catalytic domain"/>
    <property type="match status" value="1"/>
</dbReference>
<dbReference type="Gene3D" id="3.30.2410.10">
    <property type="entry name" value="Hect, E3 ligase catalytic domain"/>
    <property type="match status" value="1"/>
</dbReference>
<dbReference type="OrthoDB" id="423283at2759"/>
<protein>
    <recommendedName>
        <fullName evidence="4">HECT domain-containing protein</fullName>
    </recommendedName>
</protein>
<dbReference type="AlphaFoldDB" id="A0A1Y2D2N8"/>
<evidence type="ECO:0000256" key="2">
    <source>
        <dbReference type="ARBA" id="ARBA00022786"/>
    </source>
</evidence>
<comment type="caution">
    <text evidence="5">The sequence shown here is derived from an EMBL/GenBank/DDBJ whole genome shotgun (WGS) entry which is preliminary data.</text>
</comment>
<dbReference type="Pfam" id="PF00632">
    <property type="entry name" value="HECT"/>
    <property type="match status" value="1"/>
</dbReference>
<dbReference type="PANTHER" id="PTHR45670:SF1">
    <property type="entry name" value="E3 UBIQUITIN-PROTEIN LIGASE HECTD1"/>
    <property type="match status" value="1"/>
</dbReference>
<dbReference type="GO" id="GO:0000209">
    <property type="term" value="P:protein polyubiquitination"/>
    <property type="evidence" value="ECO:0007669"/>
    <property type="project" value="TreeGrafter"/>
</dbReference>
<proteinExistence type="predicted"/>
<evidence type="ECO:0000256" key="3">
    <source>
        <dbReference type="PROSITE-ProRule" id="PRU00104"/>
    </source>
</evidence>
<evidence type="ECO:0000256" key="1">
    <source>
        <dbReference type="ARBA" id="ARBA00022679"/>
    </source>
</evidence>
<evidence type="ECO:0000313" key="5">
    <source>
        <dbReference type="EMBL" id="ORY53559.1"/>
    </source>
</evidence>
<keyword evidence="6" id="KW-1185">Reference proteome</keyword>
<dbReference type="Proteomes" id="UP000193642">
    <property type="component" value="Unassembled WGS sequence"/>
</dbReference>
<dbReference type="EMBL" id="MCGO01000001">
    <property type="protein sequence ID" value="ORY53559.1"/>
    <property type="molecule type" value="Genomic_DNA"/>
</dbReference>
<sequence length="91" mass="10194">MMEKFTLVERREFLLFVTGSPKLPIGGFKALTPPLTVVRKSADFGTKADSYLPSVMTCVNYLKVPAYTNLQVMTERFEVAMKEGQGSFHLS</sequence>
<dbReference type="GO" id="GO:0061630">
    <property type="term" value="F:ubiquitin protein ligase activity"/>
    <property type="evidence" value="ECO:0007669"/>
    <property type="project" value="InterPro"/>
</dbReference>
<dbReference type="PANTHER" id="PTHR45670">
    <property type="entry name" value="E3 UBIQUITIN-PROTEIN LIGASE TRIP12"/>
    <property type="match status" value="1"/>
</dbReference>
<dbReference type="PROSITE" id="PS50237">
    <property type="entry name" value="HECT"/>
    <property type="match status" value="1"/>
</dbReference>